<dbReference type="InterPro" id="IPR016031">
    <property type="entry name" value="Trp_RNA-bd_attenuator-like_dom"/>
</dbReference>
<accession>A0A2P6MVR4</accession>
<evidence type="ECO:0000256" key="1">
    <source>
        <dbReference type="SAM" id="MobiDB-lite"/>
    </source>
</evidence>
<dbReference type="SUPFAM" id="SSF81995">
    <property type="entry name" value="beta-sandwich domain of Sec23/24"/>
    <property type="match status" value="1"/>
</dbReference>
<feature type="region of interest" description="Disordered" evidence="1">
    <location>
        <begin position="19"/>
        <end position="91"/>
    </location>
</feature>
<feature type="compositionally biased region" description="Polar residues" evidence="1">
    <location>
        <begin position="51"/>
        <end position="63"/>
    </location>
</feature>
<dbReference type="NCBIfam" id="TIGR00266">
    <property type="entry name" value="TIGR00266 family protein"/>
    <property type="match status" value="1"/>
</dbReference>
<dbReference type="SUPFAM" id="SSF51219">
    <property type="entry name" value="TRAP-like"/>
    <property type="match status" value="1"/>
</dbReference>
<dbReference type="Proteomes" id="UP000241769">
    <property type="component" value="Unassembled WGS sequence"/>
</dbReference>
<dbReference type="EMBL" id="MDYQ01000362">
    <property type="protein sequence ID" value="PRP75784.1"/>
    <property type="molecule type" value="Genomic_DNA"/>
</dbReference>
<protein>
    <submittedName>
        <fullName evidence="2">DUF124 domain-containing protein</fullName>
    </submittedName>
</protein>
<proteinExistence type="predicted"/>
<dbReference type="PANTHER" id="PTHR43657:SF1">
    <property type="entry name" value="ALTERED INHERITANCE OF MITOCHONDRIA PROTEIN 24, MITOCHONDRIAL"/>
    <property type="match status" value="1"/>
</dbReference>
<name>A0A2P6MVR4_9EUKA</name>
<dbReference type="Gene3D" id="3.60.160.10">
    <property type="entry name" value="Mitochondrial biogenesis AIM24"/>
    <property type="match status" value="1"/>
</dbReference>
<dbReference type="InterPro" id="IPR036983">
    <property type="entry name" value="AIM24_sf"/>
</dbReference>
<comment type="caution">
    <text evidence="2">The sequence shown here is derived from an EMBL/GenBank/DDBJ whole genome shotgun (WGS) entry which is preliminary data.</text>
</comment>
<sequence length="327" mass="36015">MSHGYNHFGQQHQHYPGAQQHHLIGQHHHQQAGTEYQSSPPSYSPPPPPMNHQQSSGYQQSPVYTAELSHPQQSYSPSPVRDNPKMGVTKGGYVPKEVTVVTEDYGSFSGGEWKIEHRDTNSILFVRLQEGGTFRGNHGAMVAMDTTIKLTGKVKFSFKKLFTGGQFTNSIYTGNGEALLSGSHLGDIFVQHLNNHQWYLGRHTYLASTGNIEIDTKYFGASGLFTGGLWTLIAKGTGSLFLSAFGAVMRRELGPGEGFIVDNEHLIAWNCKFTLQTLGGLMNSTKTGEGLVCVCEGPGTVYIQSKNPEAFAQYMMHFLPRNNNSTQ</sequence>
<keyword evidence="3" id="KW-1185">Reference proteome</keyword>
<dbReference type="PANTHER" id="PTHR43657">
    <property type="entry name" value="TRYPTOPHAN RNA-BINDING ATTENUATOR PROTEIN-LIKE PROTEIN"/>
    <property type="match status" value="1"/>
</dbReference>
<gene>
    <name evidence="2" type="ORF">PROFUN_08778</name>
</gene>
<organism evidence="2 3">
    <name type="scientific">Planoprotostelium fungivorum</name>
    <dbReference type="NCBI Taxonomy" id="1890364"/>
    <lineage>
        <taxon>Eukaryota</taxon>
        <taxon>Amoebozoa</taxon>
        <taxon>Evosea</taxon>
        <taxon>Variosea</taxon>
        <taxon>Cavosteliida</taxon>
        <taxon>Cavosteliaceae</taxon>
        <taxon>Planoprotostelium</taxon>
    </lineage>
</organism>
<evidence type="ECO:0000313" key="2">
    <source>
        <dbReference type="EMBL" id="PRP75784.1"/>
    </source>
</evidence>
<dbReference type="OrthoDB" id="1705416at2759"/>
<dbReference type="InParanoid" id="A0A2P6MVR4"/>
<dbReference type="InterPro" id="IPR002838">
    <property type="entry name" value="AIM24"/>
</dbReference>
<reference evidence="2 3" key="1">
    <citation type="journal article" date="2018" name="Genome Biol. Evol.">
        <title>Multiple Roots of Fruiting Body Formation in Amoebozoa.</title>
        <authorList>
            <person name="Hillmann F."/>
            <person name="Forbes G."/>
            <person name="Novohradska S."/>
            <person name="Ferling I."/>
            <person name="Riege K."/>
            <person name="Groth M."/>
            <person name="Westermann M."/>
            <person name="Marz M."/>
            <person name="Spaller T."/>
            <person name="Winckler T."/>
            <person name="Schaap P."/>
            <person name="Glockner G."/>
        </authorList>
    </citation>
    <scope>NUCLEOTIDE SEQUENCE [LARGE SCALE GENOMIC DNA]</scope>
    <source>
        <strain evidence="2 3">Jena</strain>
    </source>
</reference>
<dbReference type="AlphaFoldDB" id="A0A2P6MVR4"/>
<dbReference type="STRING" id="1890364.A0A2P6MVR4"/>
<evidence type="ECO:0000313" key="3">
    <source>
        <dbReference type="Proteomes" id="UP000241769"/>
    </source>
</evidence>
<dbReference type="Pfam" id="PF01987">
    <property type="entry name" value="AIM24"/>
    <property type="match status" value="1"/>
</dbReference>